<keyword evidence="3" id="KW-0694">RNA-binding</keyword>
<name>A0A1G2F9H5_9BACT</name>
<dbReference type="InterPro" id="IPR020814">
    <property type="entry name" value="Ribosomal_S6_plastid/chlpt"/>
</dbReference>
<proteinExistence type="inferred from homology"/>
<evidence type="ECO:0000256" key="4">
    <source>
        <dbReference type="SAM" id="MobiDB-lite"/>
    </source>
</evidence>
<dbReference type="AlphaFoldDB" id="A0A1G2F9H5"/>
<dbReference type="GO" id="GO:0003735">
    <property type="term" value="F:structural constituent of ribosome"/>
    <property type="evidence" value="ECO:0007669"/>
    <property type="project" value="InterPro"/>
</dbReference>
<dbReference type="PANTHER" id="PTHR21011:SF1">
    <property type="entry name" value="SMALL RIBOSOMAL SUBUNIT PROTEIN BS6M"/>
    <property type="match status" value="1"/>
</dbReference>
<comment type="similarity">
    <text evidence="1 3">Belongs to the bacterial ribosomal protein bS6 family.</text>
</comment>
<organism evidence="5 6">
    <name type="scientific">Candidatus Portnoybacteria bacterium RBG_19FT_COMBO_36_7</name>
    <dbReference type="NCBI Taxonomy" id="1801992"/>
    <lineage>
        <taxon>Bacteria</taxon>
        <taxon>Candidatus Portnoyibacteriota</taxon>
    </lineage>
</organism>
<dbReference type="PANTHER" id="PTHR21011">
    <property type="entry name" value="MITOCHONDRIAL 28S RIBOSOMAL PROTEIN S6"/>
    <property type="match status" value="1"/>
</dbReference>
<dbReference type="GO" id="GO:0005840">
    <property type="term" value="C:ribosome"/>
    <property type="evidence" value="ECO:0007669"/>
    <property type="project" value="UniProtKB-KW"/>
</dbReference>
<dbReference type="GO" id="GO:0070181">
    <property type="term" value="F:small ribosomal subunit rRNA binding"/>
    <property type="evidence" value="ECO:0007669"/>
    <property type="project" value="TreeGrafter"/>
</dbReference>
<dbReference type="GO" id="GO:1990904">
    <property type="term" value="C:ribonucleoprotein complex"/>
    <property type="evidence" value="ECO:0007669"/>
    <property type="project" value="UniProtKB-KW"/>
</dbReference>
<evidence type="ECO:0000256" key="1">
    <source>
        <dbReference type="ARBA" id="ARBA00009512"/>
    </source>
</evidence>
<evidence type="ECO:0000256" key="3">
    <source>
        <dbReference type="HAMAP-Rule" id="MF_00360"/>
    </source>
</evidence>
<accession>A0A1G2F9H5</accession>
<dbReference type="CDD" id="cd00473">
    <property type="entry name" value="bS6"/>
    <property type="match status" value="1"/>
</dbReference>
<keyword evidence="3" id="KW-0687">Ribonucleoprotein</keyword>
<dbReference type="Pfam" id="PF01250">
    <property type="entry name" value="Ribosomal_S6"/>
    <property type="match status" value="1"/>
</dbReference>
<keyword evidence="3 5" id="KW-0689">Ribosomal protein</keyword>
<reference evidence="5 6" key="1">
    <citation type="journal article" date="2016" name="Nat. Commun.">
        <title>Thousands of microbial genomes shed light on interconnected biogeochemical processes in an aquifer system.</title>
        <authorList>
            <person name="Anantharaman K."/>
            <person name="Brown C.T."/>
            <person name="Hug L.A."/>
            <person name="Sharon I."/>
            <person name="Castelle C.J."/>
            <person name="Probst A.J."/>
            <person name="Thomas B.C."/>
            <person name="Singh A."/>
            <person name="Wilkins M.J."/>
            <person name="Karaoz U."/>
            <person name="Brodie E.L."/>
            <person name="Williams K.H."/>
            <person name="Hubbard S.S."/>
            <person name="Banfield J.F."/>
        </authorList>
    </citation>
    <scope>NUCLEOTIDE SEQUENCE [LARGE SCALE GENOMIC DNA]</scope>
</reference>
<protein>
    <recommendedName>
        <fullName evidence="2 3">Small ribosomal subunit protein bS6</fullName>
    </recommendedName>
</protein>
<dbReference type="STRING" id="1801992.A2Y98_02900"/>
<evidence type="ECO:0000313" key="6">
    <source>
        <dbReference type="Proteomes" id="UP000179099"/>
    </source>
</evidence>
<gene>
    <name evidence="3" type="primary">rpsF</name>
    <name evidence="5" type="ORF">A2Y98_02900</name>
</gene>
<feature type="compositionally biased region" description="Basic and acidic residues" evidence="4">
    <location>
        <begin position="106"/>
        <end position="127"/>
    </location>
</feature>
<keyword evidence="3" id="KW-0699">rRNA-binding</keyword>
<evidence type="ECO:0000256" key="2">
    <source>
        <dbReference type="ARBA" id="ARBA00035294"/>
    </source>
</evidence>
<feature type="region of interest" description="Disordered" evidence="4">
    <location>
        <begin position="99"/>
        <end position="127"/>
    </location>
</feature>
<comment type="caution">
    <text evidence="5">The sequence shown here is derived from an EMBL/GenBank/DDBJ whole genome shotgun (WGS) entry which is preliminary data.</text>
</comment>
<comment type="function">
    <text evidence="3">Binds together with bS18 to 16S ribosomal RNA.</text>
</comment>
<sequence length="141" mass="16520">MYELTYIIISNFPDQEVIAQTDKVRSFINDLGGEIKNEKLGEKRRLAYPIKKQGYGFYVTVEFNIDPEKVIELDKKIRLQSNILRHLLINKDEIKETPRRISIPRPPKEKIGIGARPESETPEEKVKIEELDKKLEEILEE</sequence>
<dbReference type="Gene3D" id="3.30.70.60">
    <property type="match status" value="1"/>
</dbReference>
<evidence type="ECO:0000313" key="5">
    <source>
        <dbReference type="EMBL" id="OGZ34726.1"/>
    </source>
</evidence>
<dbReference type="NCBIfam" id="TIGR00166">
    <property type="entry name" value="S6"/>
    <property type="match status" value="1"/>
</dbReference>
<dbReference type="HAMAP" id="MF_00360">
    <property type="entry name" value="Ribosomal_bS6"/>
    <property type="match status" value="1"/>
</dbReference>
<dbReference type="GO" id="GO:0005737">
    <property type="term" value="C:cytoplasm"/>
    <property type="evidence" value="ECO:0007669"/>
    <property type="project" value="UniProtKB-ARBA"/>
</dbReference>
<dbReference type="InterPro" id="IPR000529">
    <property type="entry name" value="Ribosomal_bS6"/>
</dbReference>
<dbReference type="GO" id="GO:0006412">
    <property type="term" value="P:translation"/>
    <property type="evidence" value="ECO:0007669"/>
    <property type="project" value="UniProtKB-UniRule"/>
</dbReference>
<dbReference type="InterPro" id="IPR014717">
    <property type="entry name" value="Transl_elong_EF1B/ribsomal_bS6"/>
</dbReference>
<dbReference type="EMBL" id="MHMW01000001">
    <property type="protein sequence ID" value="OGZ34726.1"/>
    <property type="molecule type" value="Genomic_DNA"/>
</dbReference>
<dbReference type="InterPro" id="IPR035980">
    <property type="entry name" value="Ribosomal_bS6_sf"/>
</dbReference>
<dbReference type="Proteomes" id="UP000179099">
    <property type="component" value="Unassembled WGS sequence"/>
</dbReference>
<dbReference type="SUPFAM" id="SSF54995">
    <property type="entry name" value="Ribosomal protein S6"/>
    <property type="match status" value="1"/>
</dbReference>